<feature type="compositionally biased region" description="Polar residues" evidence="1">
    <location>
        <begin position="56"/>
        <end position="75"/>
    </location>
</feature>
<protein>
    <submittedName>
        <fullName evidence="2">Uncharacterized protein</fullName>
    </submittedName>
</protein>
<evidence type="ECO:0000313" key="2">
    <source>
        <dbReference type="EMBL" id="MBB1518775.1"/>
    </source>
</evidence>
<feature type="region of interest" description="Disordered" evidence="1">
    <location>
        <begin position="102"/>
        <end position="141"/>
    </location>
</feature>
<name>A0A7W4DA31_9GAMM</name>
<feature type="region of interest" description="Disordered" evidence="1">
    <location>
        <begin position="46"/>
        <end position="75"/>
    </location>
</feature>
<dbReference type="AlphaFoldDB" id="A0A7W4DA31"/>
<feature type="compositionally biased region" description="Basic and acidic residues" evidence="1">
    <location>
        <begin position="46"/>
        <end position="55"/>
    </location>
</feature>
<reference evidence="2 3" key="1">
    <citation type="submission" date="2020-08" db="EMBL/GenBank/DDBJ databases">
        <authorList>
            <person name="Kim C.M."/>
        </authorList>
    </citation>
    <scope>NUCLEOTIDE SEQUENCE [LARGE SCALE GENOMIC DNA]</scope>
    <source>
        <strain evidence="2 3">SR9</strain>
    </source>
</reference>
<comment type="caution">
    <text evidence="2">The sequence shown here is derived from an EMBL/GenBank/DDBJ whole genome shotgun (WGS) entry which is preliminary data.</text>
</comment>
<dbReference type="RefSeq" id="WP_182832790.1">
    <property type="nucleotide sequence ID" value="NZ_JACJFN010000001.1"/>
</dbReference>
<feature type="compositionally biased region" description="Basic and acidic residues" evidence="1">
    <location>
        <begin position="102"/>
        <end position="111"/>
    </location>
</feature>
<dbReference type="EMBL" id="JACJFN010000001">
    <property type="protein sequence ID" value="MBB1518775.1"/>
    <property type="molecule type" value="Genomic_DNA"/>
</dbReference>
<sequence>MQVTGYSSNLPLSTQIIKKAGQAAQAPDARANPEQVNKAVDRAADRVVEQQESKELSQANRRSAATQLYSATSQQRQIDTYLAVASEGEIDSQPSTVETALELRDDVRRNEVAQNIASNNDRPERPEAQPVKPEPYVDTRA</sequence>
<evidence type="ECO:0000313" key="3">
    <source>
        <dbReference type="Proteomes" id="UP000581189"/>
    </source>
</evidence>
<dbReference type="Proteomes" id="UP000581189">
    <property type="component" value="Unassembled WGS sequence"/>
</dbReference>
<proteinExistence type="predicted"/>
<gene>
    <name evidence="2" type="ORF">H3H45_05945</name>
</gene>
<evidence type="ECO:0000256" key="1">
    <source>
        <dbReference type="SAM" id="MobiDB-lite"/>
    </source>
</evidence>
<accession>A0A7W4DA31</accession>
<keyword evidence="3" id="KW-1185">Reference proteome</keyword>
<organism evidence="2 3">
    <name type="scientific">Aquipseudomonas guryensis</name>
    <dbReference type="NCBI Taxonomy" id="2759165"/>
    <lineage>
        <taxon>Bacteria</taxon>
        <taxon>Pseudomonadati</taxon>
        <taxon>Pseudomonadota</taxon>
        <taxon>Gammaproteobacteria</taxon>
        <taxon>Pseudomonadales</taxon>
        <taxon>Pseudomonadaceae</taxon>
        <taxon>Aquipseudomonas</taxon>
    </lineage>
</organism>